<organism evidence="13 14">
    <name type="scientific">Anditalea andensis</name>
    <dbReference type="NCBI Taxonomy" id="1048983"/>
    <lineage>
        <taxon>Bacteria</taxon>
        <taxon>Pseudomonadati</taxon>
        <taxon>Bacteroidota</taxon>
        <taxon>Cytophagia</taxon>
        <taxon>Cytophagales</taxon>
        <taxon>Cytophagaceae</taxon>
        <taxon>Anditalea</taxon>
    </lineage>
</organism>
<comment type="catalytic activity">
    <reaction evidence="9">
        <text>L-isoleucine + 2-oxoglutarate = (S)-3-methyl-2-oxopentanoate + L-glutamate</text>
        <dbReference type="Rhea" id="RHEA:24801"/>
        <dbReference type="ChEBI" id="CHEBI:16810"/>
        <dbReference type="ChEBI" id="CHEBI:29985"/>
        <dbReference type="ChEBI" id="CHEBI:35146"/>
        <dbReference type="ChEBI" id="CHEBI:58045"/>
        <dbReference type="EC" id="2.6.1.42"/>
    </reaction>
</comment>
<comment type="catalytic activity">
    <reaction evidence="8">
        <text>L-valine + 2-oxoglutarate = 3-methyl-2-oxobutanoate + L-glutamate</text>
        <dbReference type="Rhea" id="RHEA:24813"/>
        <dbReference type="ChEBI" id="CHEBI:11851"/>
        <dbReference type="ChEBI" id="CHEBI:16810"/>
        <dbReference type="ChEBI" id="CHEBI:29985"/>
        <dbReference type="ChEBI" id="CHEBI:57762"/>
        <dbReference type="EC" id="2.6.1.42"/>
    </reaction>
</comment>
<gene>
    <name evidence="13" type="ORF">EL17_16485</name>
</gene>
<evidence type="ECO:0000256" key="2">
    <source>
        <dbReference type="ARBA" id="ARBA00004824"/>
    </source>
</evidence>
<protein>
    <recommendedName>
        <fullName evidence="6">branched-chain-amino-acid transaminase</fullName>
        <ecNumber evidence="6">2.6.1.42</ecNumber>
    </recommendedName>
</protein>
<dbReference type="InterPro" id="IPR043131">
    <property type="entry name" value="BCAT-like_N"/>
</dbReference>
<comment type="cofactor">
    <cofactor evidence="1 12">
        <name>pyridoxal 5'-phosphate</name>
        <dbReference type="ChEBI" id="CHEBI:597326"/>
    </cofactor>
</comment>
<evidence type="ECO:0000256" key="3">
    <source>
        <dbReference type="ARBA" id="ARBA00004931"/>
    </source>
</evidence>
<dbReference type="EC" id="2.6.1.42" evidence="6"/>
<evidence type="ECO:0000256" key="11">
    <source>
        <dbReference type="RuleBase" id="RU004106"/>
    </source>
</evidence>
<dbReference type="InterPro" id="IPR043132">
    <property type="entry name" value="BCAT-like_C"/>
</dbReference>
<dbReference type="InterPro" id="IPR050571">
    <property type="entry name" value="Class-IV_PLP-Dep_Aminotrnsfr"/>
</dbReference>
<evidence type="ECO:0000256" key="10">
    <source>
        <dbReference type="ARBA" id="ARBA00049229"/>
    </source>
</evidence>
<evidence type="ECO:0000256" key="9">
    <source>
        <dbReference type="ARBA" id="ARBA00048798"/>
    </source>
</evidence>
<proteinExistence type="inferred from homology"/>
<comment type="pathway">
    <text evidence="2">Amino-acid biosynthesis; L-isoleucine biosynthesis; L-isoleucine from 2-oxobutanoate: step 4/4.</text>
</comment>
<keyword evidence="14" id="KW-1185">Reference proteome</keyword>
<dbReference type="GO" id="GO:0004084">
    <property type="term" value="F:branched-chain-amino-acid transaminase activity"/>
    <property type="evidence" value="ECO:0007669"/>
    <property type="project" value="UniProtKB-EC"/>
</dbReference>
<dbReference type="CDD" id="cd00449">
    <property type="entry name" value="PLPDE_IV"/>
    <property type="match status" value="1"/>
</dbReference>
<evidence type="ECO:0000256" key="4">
    <source>
        <dbReference type="ARBA" id="ARBA00005072"/>
    </source>
</evidence>
<dbReference type="GO" id="GO:0046394">
    <property type="term" value="P:carboxylic acid biosynthetic process"/>
    <property type="evidence" value="ECO:0007669"/>
    <property type="project" value="UniProtKB-ARBA"/>
</dbReference>
<dbReference type="RefSeq" id="WP_035077595.1">
    <property type="nucleotide sequence ID" value="NZ_JMIH01000024.1"/>
</dbReference>
<keyword evidence="7 12" id="KW-0663">Pyridoxal phosphate</keyword>
<evidence type="ECO:0000256" key="8">
    <source>
        <dbReference type="ARBA" id="ARBA00048212"/>
    </source>
</evidence>
<dbReference type="Gene3D" id="3.30.470.10">
    <property type="match status" value="1"/>
</dbReference>
<dbReference type="Proteomes" id="UP000027821">
    <property type="component" value="Unassembled WGS sequence"/>
</dbReference>
<evidence type="ECO:0000256" key="6">
    <source>
        <dbReference type="ARBA" id="ARBA00013053"/>
    </source>
</evidence>
<dbReference type="EMBL" id="JMIH01000024">
    <property type="protein sequence ID" value="KEO72343.1"/>
    <property type="molecule type" value="Genomic_DNA"/>
</dbReference>
<evidence type="ECO:0000313" key="13">
    <source>
        <dbReference type="EMBL" id="KEO72343.1"/>
    </source>
</evidence>
<comment type="similarity">
    <text evidence="5 11">Belongs to the class-IV pyridoxal-phosphate-dependent aminotransferase family.</text>
</comment>
<dbReference type="PANTHER" id="PTHR42743">
    <property type="entry name" value="AMINO-ACID AMINOTRANSFERASE"/>
    <property type="match status" value="1"/>
</dbReference>
<dbReference type="STRING" id="1048983.EL17_16485"/>
<evidence type="ECO:0000256" key="5">
    <source>
        <dbReference type="ARBA" id="ARBA00009320"/>
    </source>
</evidence>
<dbReference type="InterPro" id="IPR001544">
    <property type="entry name" value="Aminotrans_IV"/>
</dbReference>
<dbReference type="InterPro" id="IPR036038">
    <property type="entry name" value="Aminotransferase-like"/>
</dbReference>
<dbReference type="PANTHER" id="PTHR42743:SF11">
    <property type="entry name" value="AMINODEOXYCHORISMATE LYASE"/>
    <property type="match status" value="1"/>
</dbReference>
<evidence type="ECO:0000313" key="14">
    <source>
        <dbReference type="Proteomes" id="UP000027821"/>
    </source>
</evidence>
<dbReference type="Gene3D" id="3.20.10.10">
    <property type="entry name" value="D-amino Acid Aminotransferase, subunit A, domain 2"/>
    <property type="match status" value="1"/>
</dbReference>
<name>A0A074KXJ8_9BACT</name>
<comment type="catalytic activity">
    <reaction evidence="10">
        <text>L-leucine + 2-oxoglutarate = 4-methyl-2-oxopentanoate + L-glutamate</text>
        <dbReference type="Rhea" id="RHEA:18321"/>
        <dbReference type="ChEBI" id="CHEBI:16810"/>
        <dbReference type="ChEBI" id="CHEBI:17865"/>
        <dbReference type="ChEBI" id="CHEBI:29985"/>
        <dbReference type="ChEBI" id="CHEBI:57427"/>
        <dbReference type="EC" id="2.6.1.42"/>
    </reaction>
</comment>
<evidence type="ECO:0000256" key="1">
    <source>
        <dbReference type="ARBA" id="ARBA00001933"/>
    </source>
</evidence>
<comment type="pathway">
    <text evidence="3">Amino-acid biosynthesis; L-valine biosynthesis; L-valine from pyruvate: step 4/4.</text>
</comment>
<comment type="pathway">
    <text evidence="4">Amino-acid biosynthesis; L-leucine biosynthesis; L-leucine from 3-methyl-2-oxobutanoate: step 4/4.</text>
</comment>
<dbReference type="SUPFAM" id="SSF56752">
    <property type="entry name" value="D-aminoacid aminotransferase-like PLP-dependent enzymes"/>
    <property type="match status" value="1"/>
</dbReference>
<accession>A0A074KXJ8</accession>
<comment type="caution">
    <text evidence="13">The sequence shown here is derived from an EMBL/GenBank/DDBJ whole genome shotgun (WGS) entry which is preliminary data.</text>
</comment>
<dbReference type="InterPro" id="IPR018300">
    <property type="entry name" value="Aminotrans_IV_CS"/>
</dbReference>
<reference evidence="13 14" key="1">
    <citation type="submission" date="2014-04" db="EMBL/GenBank/DDBJ databases">
        <title>Characterization and application of a salt tolerant electro-active bacterium.</title>
        <authorList>
            <person name="Yang L."/>
            <person name="Wei S."/>
            <person name="Tay Q.X.M."/>
        </authorList>
    </citation>
    <scope>NUCLEOTIDE SEQUENCE [LARGE SCALE GENOMIC DNA]</scope>
    <source>
        <strain evidence="13 14">LY1</strain>
    </source>
</reference>
<dbReference type="AlphaFoldDB" id="A0A074KXJ8"/>
<dbReference type="eggNOG" id="COG0115">
    <property type="taxonomic scope" value="Bacteria"/>
</dbReference>
<sequence length="271" mass="31064">MNGNDTSWLRLSYNGQFITEEADTINRGILFGDGLFETMIYSQGKFRYKEAHLARLQKGCELLYFETEIVNILNHIEKYLTNTYQPMDEIRVRWNVYRAGKGKYTPETNQTSHLLQLQKHHYVPPVTKKAYVNTTLQVPSLPWSNCKTLNALVYVIANHERQKKNFDEVILLNSENNICEAGAANLFWVKNNVFYTPSLRSNCIDGVGRKAIIKALQCNNLSIMTGEFTVAELLSADQVFTSNVTGINYISEIDDIKFHTSSIPFLDNLFK</sequence>
<dbReference type="PROSITE" id="PS00770">
    <property type="entry name" value="AA_TRANSFER_CLASS_4"/>
    <property type="match status" value="1"/>
</dbReference>
<evidence type="ECO:0000256" key="12">
    <source>
        <dbReference type="RuleBase" id="RU004516"/>
    </source>
</evidence>
<evidence type="ECO:0000256" key="7">
    <source>
        <dbReference type="ARBA" id="ARBA00022898"/>
    </source>
</evidence>
<dbReference type="Pfam" id="PF01063">
    <property type="entry name" value="Aminotran_4"/>
    <property type="match status" value="1"/>
</dbReference>